<dbReference type="Pfam" id="PF12263">
    <property type="entry name" value="DUF3611"/>
    <property type="match status" value="1"/>
</dbReference>
<sequence length="304" mass="31849">MVATLAASALRSALPRAGQLHGRSSGRFFAALPALPQRRALRQKVQAPRAQYQQQGGGLYPPIYQSPQDGKLDPVQASSCLLPASPPTACLLVKEDMLRVGTALRNIGWMSFWGQLALTTVSTVILLFSSGSNAAAAGTGALPFSFIDVATLVGVLCGYISTFLAWSYTTTGRKLGMLQEVRMTSISGKILANSYLNLIGMGATIIALQATVGSLVAKTLQTASAGAFYSAQRAGTPPVALDVFSVQACTNTIMAHFVGMIFSTWLLGVLDKFAKKQADREAAAAAEFAPSAPPMPPGTIMGGY</sequence>
<name>A0A2P6V4J6_9CHLO</name>
<accession>A0A2P6V4J6</accession>
<dbReference type="InterPro" id="IPR022051">
    <property type="entry name" value="DUF3611"/>
</dbReference>
<dbReference type="PANTHER" id="PTHR34548">
    <property type="entry name" value="PROTEIN TIC 21, CHLOROPLASTIC"/>
    <property type="match status" value="1"/>
</dbReference>
<keyword evidence="1" id="KW-0472">Membrane</keyword>
<keyword evidence="1" id="KW-0812">Transmembrane</keyword>
<keyword evidence="3" id="KW-1185">Reference proteome</keyword>
<comment type="caution">
    <text evidence="2">The sequence shown here is derived from an EMBL/GenBank/DDBJ whole genome shotgun (WGS) entry which is preliminary data.</text>
</comment>
<feature type="transmembrane region" description="Helical" evidence="1">
    <location>
        <begin position="253"/>
        <end position="270"/>
    </location>
</feature>
<feature type="transmembrane region" description="Helical" evidence="1">
    <location>
        <begin position="190"/>
        <end position="210"/>
    </location>
</feature>
<dbReference type="OrthoDB" id="5900at2759"/>
<dbReference type="STRING" id="554055.A0A2P6V4J6"/>
<proteinExistence type="predicted"/>
<dbReference type="PANTHER" id="PTHR34548:SF2">
    <property type="entry name" value="PROTEIN TIC 21, CHLOROPLASTIC"/>
    <property type="match status" value="1"/>
</dbReference>
<evidence type="ECO:0000313" key="3">
    <source>
        <dbReference type="Proteomes" id="UP000239649"/>
    </source>
</evidence>
<gene>
    <name evidence="2" type="ORF">C2E20_7377</name>
</gene>
<evidence type="ECO:0000256" key="1">
    <source>
        <dbReference type="SAM" id="Phobius"/>
    </source>
</evidence>
<reference evidence="2 3" key="1">
    <citation type="journal article" date="2018" name="Plant J.">
        <title>Genome sequences of Chlorella sorokiniana UTEX 1602 and Micractinium conductrix SAG 241.80: implications to maltose excretion by a green alga.</title>
        <authorList>
            <person name="Arriola M.B."/>
            <person name="Velmurugan N."/>
            <person name="Zhang Y."/>
            <person name="Plunkett M.H."/>
            <person name="Hondzo H."/>
            <person name="Barney B.M."/>
        </authorList>
    </citation>
    <scope>NUCLEOTIDE SEQUENCE [LARGE SCALE GENOMIC DNA]</scope>
    <source>
        <strain evidence="2 3">SAG 241.80</strain>
    </source>
</reference>
<feature type="transmembrane region" description="Helical" evidence="1">
    <location>
        <begin position="107"/>
        <end position="129"/>
    </location>
</feature>
<dbReference type="AlphaFoldDB" id="A0A2P6V4J6"/>
<feature type="transmembrane region" description="Helical" evidence="1">
    <location>
        <begin position="149"/>
        <end position="169"/>
    </location>
</feature>
<dbReference type="Proteomes" id="UP000239649">
    <property type="component" value="Unassembled WGS sequence"/>
</dbReference>
<keyword evidence="1" id="KW-1133">Transmembrane helix</keyword>
<dbReference type="EMBL" id="LHPF02000030">
    <property type="protein sequence ID" value="PSC69012.1"/>
    <property type="molecule type" value="Genomic_DNA"/>
</dbReference>
<evidence type="ECO:0000313" key="2">
    <source>
        <dbReference type="EMBL" id="PSC69012.1"/>
    </source>
</evidence>
<protein>
    <submittedName>
        <fullName evidence="2">TIC chloroplastic isoform B</fullName>
    </submittedName>
</protein>
<organism evidence="2 3">
    <name type="scientific">Micractinium conductrix</name>
    <dbReference type="NCBI Taxonomy" id="554055"/>
    <lineage>
        <taxon>Eukaryota</taxon>
        <taxon>Viridiplantae</taxon>
        <taxon>Chlorophyta</taxon>
        <taxon>core chlorophytes</taxon>
        <taxon>Trebouxiophyceae</taxon>
        <taxon>Chlorellales</taxon>
        <taxon>Chlorellaceae</taxon>
        <taxon>Chlorella clade</taxon>
        <taxon>Micractinium</taxon>
    </lineage>
</organism>